<dbReference type="PANTHER" id="PTHR33710">
    <property type="entry name" value="BNAC02G09200D PROTEIN"/>
    <property type="match status" value="1"/>
</dbReference>
<dbReference type="Gene3D" id="3.60.10.10">
    <property type="entry name" value="Endonuclease/exonuclease/phosphatase"/>
    <property type="match status" value="1"/>
</dbReference>
<evidence type="ECO:0000313" key="1">
    <source>
        <dbReference type="EnsemblPlants" id="cds.evm.model.10.1311"/>
    </source>
</evidence>
<accession>A0A803QJB1</accession>
<dbReference type="PANTHER" id="PTHR33710:SF81">
    <property type="entry name" value="ENDONUCLEASE_EXONUCLEASE_PHOSPHATASE DOMAIN-CONTAINING PROTEIN"/>
    <property type="match status" value="1"/>
</dbReference>
<dbReference type="EMBL" id="UZAU01000821">
    <property type="status" value="NOT_ANNOTATED_CDS"/>
    <property type="molecule type" value="Genomic_DNA"/>
</dbReference>
<dbReference type="Gramene" id="evm.model.10.1311">
    <property type="protein sequence ID" value="cds.evm.model.10.1311"/>
    <property type="gene ID" value="evm.TU.10.1311"/>
</dbReference>
<dbReference type="EnsemblPlants" id="evm.model.10.1311">
    <property type="protein sequence ID" value="cds.evm.model.10.1311"/>
    <property type="gene ID" value="evm.TU.10.1311"/>
</dbReference>
<keyword evidence="2" id="KW-1185">Reference proteome</keyword>
<reference evidence="1" key="1">
    <citation type="submission" date="2021-03" db="UniProtKB">
        <authorList>
            <consortium name="EnsemblPlants"/>
        </authorList>
    </citation>
    <scope>IDENTIFICATION</scope>
</reference>
<name>A0A803QJB1_CANSA</name>
<proteinExistence type="predicted"/>
<protein>
    <submittedName>
        <fullName evidence="1">Uncharacterized protein</fullName>
    </submittedName>
</protein>
<dbReference type="InterPro" id="IPR036691">
    <property type="entry name" value="Endo/exonu/phosph_ase_sf"/>
</dbReference>
<sequence>NGTEICEEQDVRGSPKPVCWAEEVKQADFQSMLGIYGEVTMEREIASFDTGSKWITPKRRALRQNKANMSKEAPKMGQVEEFQSPGSFFTWTNKHEVGDRIFSKLDRVFINNIWLNDFPNSDAYFKWEVISDHCLCLIQNREHNNIGVKPFRFGNHWPSYPGYAQTVMECWNKTVAGFGLESLVQSLFRVKHALKNFNRHEVGEVAMDYRNAKEMYCNIQEEAAMNPTPATFSL</sequence>
<dbReference type="Proteomes" id="UP000596661">
    <property type="component" value="Unassembled WGS sequence"/>
</dbReference>
<evidence type="ECO:0000313" key="2">
    <source>
        <dbReference type="Proteomes" id="UP000596661"/>
    </source>
</evidence>
<organism evidence="1 2">
    <name type="scientific">Cannabis sativa</name>
    <name type="common">Hemp</name>
    <name type="synonym">Marijuana</name>
    <dbReference type="NCBI Taxonomy" id="3483"/>
    <lineage>
        <taxon>Eukaryota</taxon>
        <taxon>Viridiplantae</taxon>
        <taxon>Streptophyta</taxon>
        <taxon>Embryophyta</taxon>
        <taxon>Tracheophyta</taxon>
        <taxon>Spermatophyta</taxon>
        <taxon>Magnoliopsida</taxon>
        <taxon>eudicotyledons</taxon>
        <taxon>Gunneridae</taxon>
        <taxon>Pentapetalae</taxon>
        <taxon>rosids</taxon>
        <taxon>fabids</taxon>
        <taxon>Rosales</taxon>
        <taxon>Cannabaceae</taxon>
        <taxon>Cannabis</taxon>
    </lineage>
</organism>
<dbReference type="AlphaFoldDB" id="A0A803QJB1"/>